<dbReference type="EMBL" id="KC292026">
    <property type="protein sequence ID" value="AGM11542.1"/>
    <property type="molecule type" value="Genomic_DNA"/>
</dbReference>
<reference evidence="1 2" key="1">
    <citation type="submission" date="2012-12" db="EMBL/GenBank/DDBJ databases">
        <authorList>
            <person name="Sencilo A."/>
            <person name="Jacobs-Sera D."/>
            <person name="Russell D.A."/>
            <person name="Ko C."/>
            <person name="Atanasova N."/>
            <person name="Osterlund E."/>
            <person name="Oksanen H.M."/>
            <person name="Bamford D.H."/>
            <person name="Hatfull G.F."/>
            <person name="Roine E."/>
            <person name="Hendrix R.W."/>
        </authorList>
    </citation>
    <scope>NUCLEOTIDE SEQUENCE [LARGE SCALE GENOMIC DNA]</scope>
</reference>
<evidence type="ECO:0000313" key="2">
    <source>
        <dbReference type="Proteomes" id="UP000202786"/>
    </source>
</evidence>
<dbReference type="RefSeq" id="YP_008059420.1">
    <property type="nucleotide sequence ID" value="NC_021328.1"/>
</dbReference>
<protein>
    <submittedName>
        <fullName evidence="1">Uncharacterized protein</fullName>
    </submittedName>
</protein>
<proteinExistence type="predicted"/>
<dbReference type="Proteomes" id="UP000202786">
    <property type="component" value="Segment"/>
</dbReference>
<sequence>MARDNLVRLSDREKKLLEEVRDTEYGSDSVPLGEALEVACEQYLENVE</sequence>
<name>R4TLH4_9CAUD</name>
<keyword evidence="2" id="KW-1185">Reference proteome</keyword>
<organism evidence="1 2">
    <name type="scientific">Halogranum tailed virus 1</name>
    <dbReference type="NCBI Taxonomy" id="1273749"/>
    <lineage>
        <taxon>Viruses</taxon>
        <taxon>Duplodnaviria</taxon>
        <taxon>Heunggongvirae</taxon>
        <taxon>Uroviricota</taxon>
        <taxon>Caudoviricetes</taxon>
        <taxon>Thumleimavirales</taxon>
        <taxon>Halomagnusviridae</taxon>
        <taxon>Hagravirus</taxon>
        <taxon>Hagravirus capitaneum</taxon>
        <taxon>Hagravirus HGTV1</taxon>
    </lineage>
</organism>
<dbReference type="GeneID" id="16194100"/>
<accession>R4TLH4</accession>
<dbReference type="KEGG" id="vg:16194100"/>
<gene>
    <name evidence="1" type="primary">245</name>
    <name evidence="1" type="ORF">HGTV1_245</name>
</gene>
<evidence type="ECO:0000313" key="1">
    <source>
        <dbReference type="EMBL" id="AGM11542.1"/>
    </source>
</evidence>